<gene>
    <name evidence="1" type="ORF">SAMN02745116_00824</name>
</gene>
<dbReference type="AlphaFoldDB" id="A0A1T4LW88"/>
<proteinExistence type="predicted"/>
<dbReference type="STRING" id="263852.SAMN02745116_00824"/>
<dbReference type="Proteomes" id="UP000190328">
    <property type="component" value="Unassembled WGS sequence"/>
</dbReference>
<dbReference type="EMBL" id="FUXI01000007">
    <property type="protein sequence ID" value="SJZ58714.1"/>
    <property type="molecule type" value="Genomic_DNA"/>
</dbReference>
<organism evidence="1 2">
    <name type="scientific">Pilibacter termitis</name>
    <dbReference type="NCBI Taxonomy" id="263852"/>
    <lineage>
        <taxon>Bacteria</taxon>
        <taxon>Bacillati</taxon>
        <taxon>Bacillota</taxon>
        <taxon>Bacilli</taxon>
        <taxon>Lactobacillales</taxon>
        <taxon>Enterococcaceae</taxon>
        <taxon>Pilibacter</taxon>
    </lineage>
</organism>
<accession>A0A1T4LW88</accession>
<dbReference type="RefSeq" id="WP_144399476.1">
    <property type="nucleotide sequence ID" value="NZ_FUXI01000007.1"/>
</dbReference>
<name>A0A1T4LW88_9ENTE</name>
<evidence type="ECO:0000313" key="1">
    <source>
        <dbReference type="EMBL" id="SJZ58714.1"/>
    </source>
</evidence>
<sequence length="134" mass="16145">MEKKRWGIYTQGMFLLDMIIKDSLFQMYENGHLQENYYRKAWELEQLAKQHISHFLPSHKEGLPMIEAEKLELAMLEKEGVCVYYAEKYLDICERLTNETAPLGNSNRVVYHEMMREIHENMQDEAKRILYYMT</sequence>
<evidence type="ECO:0000313" key="2">
    <source>
        <dbReference type="Proteomes" id="UP000190328"/>
    </source>
</evidence>
<reference evidence="1 2" key="1">
    <citation type="submission" date="2017-02" db="EMBL/GenBank/DDBJ databases">
        <authorList>
            <person name="Peterson S.W."/>
        </authorList>
    </citation>
    <scope>NUCLEOTIDE SEQUENCE [LARGE SCALE GENOMIC DNA]</scope>
    <source>
        <strain evidence="1 2">ATCC BAA-1030</strain>
    </source>
</reference>
<keyword evidence="2" id="KW-1185">Reference proteome</keyword>
<protein>
    <submittedName>
        <fullName evidence="1">Uncharacterized protein</fullName>
    </submittedName>
</protein>